<keyword evidence="1" id="KW-0732">Signal</keyword>
<dbReference type="OrthoDB" id="9777090at2"/>
<keyword evidence="5" id="KW-1185">Reference proteome</keyword>
<organism evidence="4 5">
    <name type="scientific">Corallococcus sicarius</name>
    <dbReference type="NCBI Taxonomy" id="2316726"/>
    <lineage>
        <taxon>Bacteria</taxon>
        <taxon>Pseudomonadati</taxon>
        <taxon>Myxococcota</taxon>
        <taxon>Myxococcia</taxon>
        <taxon>Myxococcales</taxon>
        <taxon>Cystobacterineae</taxon>
        <taxon>Myxococcaceae</taxon>
        <taxon>Corallococcus</taxon>
    </lineage>
</organism>
<dbReference type="SUPFAM" id="SSF53474">
    <property type="entry name" value="alpha/beta-Hydrolases"/>
    <property type="match status" value="1"/>
</dbReference>
<dbReference type="InterPro" id="IPR022742">
    <property type="entry name" value="Hydrolase_4"/>
</dbReference>
<reference evidence="5" key="1">
    <citation type="submission" date="2018-09" db="EMBL/GenBank/DDBJ databases">
        <authorList>
            <person name="Livingstone P.G."/>
            <person name="Whitworth D.E."/>
        </authorList>
    </citation>
    <scope>NUCLEOTIDE SEQUENCE [LARGE SCALE GENOMIC DNA]</scope>
    <source>
        <strain evidence="5">CA040B</strain>
    </source>
</reference>
<evidence type="ECO:0000259" key="2">
    <source>
        <dbReference type="Pfam" id="PF00561"/>
    </source>
</evidence>
<proteinExistence type="predicted"/>
<dbReference type="PANTHER" id="PTHR12277">
    <property type="entry name" value="ALPHA/BETA HYDROLASE DOMAIN-CONTAINING PROTEIN"/>
    <property type="match status" value="1"/>
</dbReference>
<dbReference type="GO" id="GO:0016787">
    <property type="term" value="F:hydrolase activity"/>
    <property type="evidence" value="ECO:0007669"/>
    <property type="project" value="UniProtKB-KW"/>
</dbReference>
<protein>
    <submittedName>
        <fullName evidence="4">Alpha/beta hydrolase</fullName>
    </submittedName>
</protein>
<feature type="signal peptide" evidence="1">
    <location>
        <begin position="1"/>
        <end position="20"/>
    </location>
</feature>
<comment type="caution">
    <text evidence="4">The sequence shown here is derived from an EMBL/GenBank/DDBJ whole genome shotgun (WGS) entry which is preliminary data.</text>
</comment>
<evidence type="ECO:0000259" key="3">
    <source>
        <dbReference type="Pfam" id="PF12146"/>
    </source>
</evidence>
<dbReference type="Pfam" id="PF12146">
    <property type="entry name" value="Hydrolase_4"/>
    <property type="match status" value="1"/>
</dbReference>
<dbReference type="Proteomes" id="UP000273405">
    <property type="component" value="Unassembled WGS sequence"/>
</dbReference>
<evidence type="ECO:0000313" key="4">
    <source>
        <dbReference type="EMBL" id="RKH48252.1"/>
    </source>
</evidence>
<evidence type="ECO:0000313" key="5">
    <source>
        <dbReference type="Proteomes" id="UP000273405"/>
    </source>
</evidence>
<dbReference type="Gene3D" id="3.40.50.1820">
    <property type="entry name" value="alpha/beta hydrolase"/>
    <property type="match status" value="1"/>
</dbReference>
<dbReference type="PANTHER" id="PTHR12277:SF79">
    <property type="entry name" value="XAA-PRO DIPEPTIDYL-PEPTIDASE-RELATED"/>
    <property type="match status" value="1"/>
</dbReference>
<evidence type="ECO:0000256" key="1">
    <source>
        <dbReference type="SAM" id="SignalP"/>
    </source>
</evidence>
<sequence>MAVLFIFGMLYFALCALAFAAQGALIYPAPHTSPDALRQRPGFSQVPLAAGLKVDIFYLPAPPGAPTVVHFHGNGEHLLSQVGLGQGLGDAGLGFLAVEYPGYGASPGSPSEAGLYAAGEAALQFLREQGVKPEQVVLSGRSLGTGVAVEMARRGYGARMVLTAPYTSMVAMGQRALPFLPASLLMRDRYDSLSKAPAIPIPVLVIHGEQDAVIPVEMGRTLGQRFPHATVVTVPGAGHNDVLEGNDQKEFARLATFALGSP</sequence>
<gene>
    <name evidence="4" type="ORF">D7X12_00390</name>
</gene>
<dbReference type="InterPro" id="IPR000073">
    <property type="entry name" value="AB_hydrolase_1"/>
</dbReference>
<dbReference type="Pfam" id="PF00561">
    <property type="entry name" value="Abhydrolase_1"/>
    <property type="match status" value="1"/>
</dbReference>
<feature type="domain" description="Serine aminopeptidase S33" evidence="3">
    <location>
        <begin position="67"/>
        <end position="171"/>
    </location>
</feature>
<accession>A0A3A8P761</accession>
<name>A0A3A8P761_9BACT</name>
<dbReference type="EMBL" id="RAWG01000002">
    <property type="protein sequence ID" value="RKH48252.1"/>
    <property type="molecule type" value="Genomic_DNA"/>
</dbReference>
<dbReference type="InterPro" id="IPR029058">
    <property type="entry name" value="AB_hydrolase_fold"/>
</dbReference>
<feature type="chain" id="PRO_5017378936" evidence="1">
    <location>
        <begin position="21"/>
        <end position="262"/>
    </location>
</feature>
<feature type="domain" description="AB hydrolase-1" evidence="2">
    <location>
        <begin position="188"/>
        <end position="245"/>
    </location>
</feature>
<keyword evidence="4" id="KW-0378">Hydrolase</keyword>
<dbReference type="AlphaFoldDB" id="A0A3A8P761"/>